<name>A0A833QEH7_9POAL</name>
<keyword evidence="3" id="KW-0732">Signal</keyword>
<comment type="catalytic activity">
    <reaction evidence="6">
        <text>L-seryl-[protein] + ATP = O-phospho-L-seryl-[protein] + ADP + H(+)</text>
        <dbReference type="Rhea" id="RHEA:17989"/>
        <dbReference type="Rhea" id="RHEA-COMP:9863"/>
        <dbReference type="Rhea" id="RHEA-COMP:11604"/>
        <dbReference type="ChEBI" id="CHEBI:15378"/>
        <dbReference type="ChEBI" id="CHEBI:29999"/>
        <dbReference type="ChEBI" id="CHEBI:30616"/>
        <dbReference type="ChEBI" id="CHEBI:83421"/>
        <dbReference type="ChEBI" id="CHEBI:456216"/>
        <dbReference type="EC" id="2.7.11.1"/>
    </reaction>
</comment>
<accession>A0A833QEH7</accession>
<dbReference type="PROSITE" id="PS50948">
    <property type="entry name" value="PAN"/>
    <property type="match status" value="1"/>
</dbReference>
<evidence type="ECO:0000256" key="7">
    <source>
        <dbReference type="SAM" id="Phobius"/>
    </source>
</evidence>
<organism evidence="10 11">
    <name type="scientific">Carex littledalei</name>
    <dbReference type="NCBI Taxonomy" id="544730"/>
    <lineage>
        <taxon>Eukaryota</taxon>
        <taxon>Viridiplantae</taxon>
        <taxon>Streptophyta</taxon>
        <taxon>Embryophyta</taxon>
        <taxon>Tracheophyta</taxon>
        <taxon>Spermatophyta</taxon>
        <taxon>Magnoliopsida</taxon>
        <taxon>Liliopsida</taxon>
        <taxon>Poales</taxon>
        <taxon>Cyperaceae</taxon>
        <taxon>Cyperoideae</taxon>
        <taxon>Cariceae</taxon>
        <taxon>Carex</taxon>
        <taxon>Carex subgen. Euthyceras</taxon>
    </lineage>
</organism>
<dbReference type="InterPro" id="IPR051343">
    <property type="entry name" value="G-type_lectin_kinases/EP1-like"/>
</dbReference>
<dbReference type="EC" id="2.7.11.1" evidence="2"/>
<dbReference type="PANTHER" id="PTHR47976:SF60">
    <property type="entry name" value="RECEPTOR-LIKE SERINE_THREONINE-PROTEIN KINASE"/>
    <property type="match status" value="1"/>
</dbReference>
<evidence type="ECO:0000256" key="6">
    <source>
        <dbReference type="ARBA" id="ARBA00048679"/>
    </source>
</evidence>
<comment type="subcellular location">
    <subcellularLocation>
        <location evidence="1">Membrane</location>
        <topology evidence="1">Single-pass type I membrane protein</topology>
    </subcellularLocation>
</comment>
<dbReference type="EMBL" id="SWLB01000028">
    <property type="protein sequence ID" value="KAF3320649.1"/>
    <property type="molecule type" value="Genomic_DNA"/>
</dbReference>
<dbReference type="Proteomes" id="UP000623129">
    <property type="component" value="Unassembled WGS sequence"/>
</dbReference>
<dbReference type="InterPro" id="IPR001480">
    <property type="entry name" value="Bulb-type_lectin_dom"/>
</dbReference>
<dbReference type="GO" id="GO:0016020">
    <property type="term" value="C:membrane"/>
    <property type="evidence" value="ECO:0007669"/>
    <property type="project" value="UniProtKB-SubCell"/>
</dbReference>
<dbReference type="InterPro" id="IPR003609">
    <property type="entry name" value="Pan_app"/>
</dbReference>
<evidence type="ECO:0000313" key="11">
    <source>
        <dbReference type="Proteomes" id="UP000623129"/>
    </source>
</evidence>
<feature type="domain" description="Apple" evidence="9">
    <location>
        <begin position="231"/>
        <end position="315"/>
    </location>
</feature>
<dbReference type="AlphaFoldDB" id="A0A833QEH7"/>
<evidence type="ECO:0000256" key="1">
    <source>
        <dbReference type="ARBA" id="ARBA00004479"/>
    </source>
</evidence>
<keyword evidence="10" id="KW-0418">Kinase</keyword>
<keyword evidence="10" id="KW-0430">Lectin</keyword>
<comment type="catalytic activity">
    <reaction evidence="5">
        <text>L-threonyl-[protein] + ATP = O-phospho-L-threonyl-[protein] + ADP + H(+)</text>
        <dbReference type="Rhea" id="RHEA:46608"/>
        <dbReference type="Rhea" id="RHEA-COMP:11060"/>
        <dbReference type="Rhea" id="RHEA-COMP:11605"/>
        <dbReference type="ChEBI" id="CHEBI:15378"/>
        <dbReference type="ChEBI" id="CHEBI:30013"/>
        <dbReference type="ChEBI" id="CHEBI:30616"/>
        <dbReference type="ChEBI" id="CHEBI:61977"/>
        <dbReference type="ChEBI" id="CHEBI:456216"/>
        <dbReference type="EC" id="2.7.11.1"/>
    </reaction>
</comment>
<proteinExistence type="predicted"/>
<dbReference type="Pfam" id="PF01453">
    <property type="entry name" value="B_lectin"/>
    <property type="match status" value="1"/>
</dbReference>
<feature type="transmembrane region" description="Helical" evidence="7">
    <location>
        <begin position="329"/>
        <end position="352"/>
    </location>
</feature>
<keyword evidence="7" id="KW-0472">Membrane</keyword>
<dbReference type="OrthoDB" id="1530339at2759"/>
<gene>
    <name evidence="10" type="ORF">FCM35_KLT14783</name>
</gene>
<keyword evidence="11" id="KW-1185">Reference proteome</keyword>
<evidence type="ECO:0000256" key="4">
    <source>
        <dbReference type="ARBA" id="ARBA00023170"/>
    </source>
</evidence>
<evidence type="ECO:0000313" key="10">
    <source>
        <dbReference type="EMBL" id="KAF3320649.1"/>
    </source>
</evidence>
<reference evidence="10" key="1">
    <citation type="submission" date="2020-01" db="EMBL/GenBank/DDBJ databases">
        <title>Genome sequence of Kobresia littledalei, the first chromosome-level genome in the family Cyperaceae.</title>
        <authorList>
            <person name="Qu G."/>
        </authorList>
    </citation>
    <scope>NUCLEOTIDE SEQUENCE</scope>
    <source>
        <strain evidence="10">C.B.Clarke</strain>
        <tissue evidence="10">Leaf</tissue>
    </source>
</reference>
<keyword evidence="10" id="KW-0808">Transferase</keyword>
<sequence length="380" mass="40949">MPDRASIVKLTTDGLLVELSNGTVLWSTPPLKAPVSALHLLETGNLVLLDATNNSLWESFDYPSDTLVSGQQIPTGSYLSSSVSSESDLRQGNYRLDITSADALLNWSNNTYWRLSNDINSVKDRDVPVTYMTTNDSGLYLIESKGNAVFQLKLSTAPFRIVQLGADGRLKITSYPTINSTSPLDHVFMAPSSSCDLPLECGSLGLCSLNLNSSSCICPSHFVSSAQSRGCMPGSDIPLATNTSCDGSKISYMNPTDSGRNISSCRDLCTSNCSCSGYLFDNSSLSCFLFQHPIGSLTNANTSEATNSMVYVKTQGSNSHGKSSSEKKLVAVLAPSIAAIFLVIVGLASIMWRYNKQKKRMGEMQLAMANDKLHGAPKRQ</sequence>
<dbReference type="InterPro" id="IPR036426">
    <property type="entry name" value="Bulb-type_lectin_dom_sf"/>
</dbReference>
<dbReference type="PANTHER" id="PTHR47976">
    <property type="entry name" value="G-TYPE LECTIN S-RECEPTOR-LIKE SERINE/THREONINE-PROTEIN KINASE SD2-5"/>
    <property type="match status" value="1"/>
</dbReference>
<dbReference type="GO" id="GO:0004674">
    <property type="term" value="F:protein serine/threonine kinase activity"/>
    <property type="evidence" value="ECO:0007669"/>
    <property type="project" value="UniProtKB-EC"/>
</dbReference>
<dbReference type="Gene3D" id="2.90.10.10">
    <property type="entry name" value="Bulb-type lectin domain"/>
    <property type="match status" value="1"/>
</dbReference>
<evidence type="ECO:0000256" key="2">
    <source>
        <dbReference type="ARBA" id="ARBA00012513"/>
    </source>
</evidence>
<dbReference type="GO" id="GO:0030246">
    <property type="term" value="F:carbohydrate binding"/>
    <property type="evidence" value="ECO:0007669"/>
    <property type="project" value="UniProtKB-KW"/>
</dbReference>
<evidence type="ECO:0000259" key="8">
    <source>
        <dbReference type="PROSITE" id="PS50927"/>
    </source>
</evidence>
<comment type="caution">
    <text evidence="10">The sequence shown here is derived from an EMBL/GenBank/DDBJ whole genome shotgun (WGS) entry which is preliminary data.</text>
</comment>
<protein>
    <recommendedName>
        <fullName evidence="2">non-specific serine/threonine protein kinase</fullName>
        <ecNumber evidence="2">2.7.11.1</ecNumber>
    </recommendedName>
</protein>
<feature type="domain" description="Bulb-type lectin" evidence="8">
    <location>
        <begin position="1"/>
        <end position="61"/>
    </location>
</feature>
<keyword evidence="4 10" id="KW-0675">Receptor</keyword>
<dbReference type="SUPFAM" id="SSF51110">
    <property type="entry name" value="alpha-D-mannose-specific plant lectins"/>
    <property type="match status" value="1"/>
</dbReference>
<evidence type="ECO:0000256" key="3">
    <source>
        <dbReference type="ARBA" id="ARBA00022729"/>
    </source>
</evidence>
<dbReference type="PROSITE" id="PS50927">
    <property type="entry name" value="BULB_LECTIN"/>
    <property type="match status" value="1"/>
</dbReference>
<evidence type="ECO:0000259" key="9">
    <source>
        <dbReference type="PROSITE" id="PS50948"/>
    </source>
</evidence>
<keyword evidence="7" id="KW-1133">Transmembrane helix</keyword>
<dbReference type="GO" id="GO:0051707">
    <property type="term" value="P:response to other organism"/>
    <property type="evidence" value="ECO:0007669"/>
    <property type="project" value="UniProtKB-ARBA"/>
</dbReference>
<evidence type="ECO:0000256" key="5">
    <source>
        <dbReference type="ARBA" id="ARBA00047899"/>
    </source>
</evidence>
<keyword evidence="7" id="KW-0812">Transmembrane</keyword>